<reference evidence="2 3" key="1">
    <citation type="submission" date="2019-09" db="EMBL/GenBank/DDBJ databases">
        <authorList>
            <person name="Chandra G."/>
            <person name="Truman W A."/>
        </authorList>
    </citation>
    <scope>NUCLEOTIDE SEQUENCE [LARGE SCALE GENOMIC DNA]</scope>
    <source>
        <strain evidence="2">PS862</strain>
    </source>
</reference>
<sequence>MRRIFLLSCLLLAACNLDGDFNNTRKDKPLNPLTEIKAKLAFSCVHEKIPEAPTEPDVLFQYARWLQKNNQLKQDKSVDTEIERLYRIASENDHYKANINLQNGAMRGHFNVRGEEHLRMSQQLMDAGVATGYFFVGNFLSKGSAGLKQDTEMSLRYYRKAADQGSAEAQYYVADILAPKKIAPAVARQMRRCAAEQGHGRAAAMLSIYLRDEEKYIEAIEVLQMGVAAGESTSASRLSKGFLNPPLSNQSHYLGQQKDLERAERYEKIWRILANYSYANPTIPEINEILPLPPAKLPAWDGKLQWLEARLANVPPQKPSEALIHQLAKAKSLDPATGRPLPDSPAFIQAIYPWPTCQSGQACPQTGYWKAEPFYQSRARFQGTSIRRFKQGEMMPTQEVTRYQTRFLFADRITTQVENVSWRLFGEA</sequence>
<organism evidence="2 3">
    <name type="scientific">Pseudomonas fluorescens</name>
    <dbReference type="NCBI Taxonomy" id="294"/>
    <lineage>
        <taxon>Bacteria</taxon>
        <taxon>Pseudomonadati</taxon>
        <taxon>Pseudomonadota</taxon>
        <taxon>Gammaproteobacteria</taxon>
        <taxon>Pseudomonadales</taxon>
        <taxon>Pseudomonadaceae</taxon>
        <taxon>Pseudomonas</taxon>
    </lineage>
</organism>
<evidence type="ECO:0000259" key="1">
    <source>
        <dbReference type="Pfam" id="PF19933"/>
    </source>
</evidence>
<dbReference type="Gene3D" id="1.25.40.10">
    <property type="entry name" value="Tetratricopeptide repeat domain"/>
    <property type="match status" value="1"/>
</dbReference>
<protein>
    <recommendedName>
        <fullName evidence="1">DUF6396 domain-containing protein</fullName>
    </recommendedName>
</protein>
<evidence type="ECO:0000313" key="3">
    <source>
        <dbReference type="Proteomes" id="UP000385207"/>
    </source>
</evidence>
<dbReference type="SUPFAM" id="SSF81901">
    <property type="entry name" value="HCP-like"/>
    <property type="match status" value="1"/>
</dbReference>
<dbReference type="Pfam" id="PF19933">
    <property type="entry name" value="DUF6396"/>
    <property type="match status" value="1"/>
</dbReference>
<accession>A0A5E7LR75</accession>
<dbReference type="SMART" id="SM00671">
    <property type="entry name" value="SEL1"/>
    <property type="match status" value="1"/>
</dbReference>
<evidence type="ECO:0000313" key="2">
    <source>
        <dbReference type="EMBL" id="VVP15921.1"/>
    </source>
</evidence>
<dbReference type="InterPro" id="IPR006597">
    <property type="entry name" value="Sel1-like"/>
</dbReference>
<feature type="domain" description="DUF6396" evidence="1">
    <location>
        <begin position="234"/>
        <end position="341"/>
    </location>
</feature>
<dbReference type="AlphaFoldDB" id="A0A5E7LR75"/>
<gene>
    <name evidence="2" type="ORF">PS862_03597</name>
</gene>
<dbReference type="RefSeq" id="WP_150784451.1">
    <property type="nucleotide sequence ID" value="NZ_CABVII010000016.1"/>
</dbReference>
<dbReference type="InterPro" id="IPR011990">
    <property type="entry name" value="TPR-like_helical_dom_sf"/>
</dbReference>
<dbReference type="InterPro" id="IPR045653">
    <property type="entry name" value="DUF6396"/>
</dbReference>
<dbReference type="EMBL" id="CABVII010000016">
    <property type="protein sequence ID" value="VVP15921.1"/>
    <property type="molecule type" value="Genomic_DNA"/>
</dbReference>
<name>A0A5E7LR75_PSEFL</name>
<dbReference type="OrthoDB" id="6555376at2"/>
<dbReference type="PROSITE" id="PS51257">
    <property type="entry name" value="PROKAR_LIPOPROTEIN"/>
    <property type="match status" value="1"/>
</dbReference>
<proteinExistence type="predicted"/>
<dbReference type="Proteomes" id="UP000385207">
    <property type="component" value="Unassembled WGS sequence"/>
</dbReference>